<proteinExistence type="predicted"/>
<evidence type="ECO:0000313" key="1">
    <source>
        <dbReference type="EMBL" id="EQB56370.1"/>
    </source>
</evidence>
<comment type="caution">
    <text evidence="1">The sequence shown here is derived from an EMBL/GenBank/DDBJ whole genome shotgun (WGS) entry which is preliminary data.</text>
</comment>
<organism evidence="1 2">
    <name type="scientific">Colletotrichum gloeosporioides (strain Cg-14)</name>
    <name type="common">Anthracnose fungus</name>
    <name type="synonym">Glomerella cingulata</name>
    <dbReference type="NCBI Taxonomy" id="1237896"/>
    <lineage>
        <taxon>Eukaryota</taxon>
        <taxon>Fungi</taxon>
        <taxon>Dikarya</taxon>
        <taxon>Ascomycota</taxon>
        <taxon>Pezizomycotina</taxon>
        <taxon>Sordariomycetes</taxon>
        <taxon>Hypocreomycetidae</taxon>
        <taxon>Glomerellales</taxon>
        <taxon>Glomerellaceae</taxon>
        <taxon>Colletotrichum</taxon>
        <taxon>Colletotrichum gloeosporioides species complex</taxon>
    </lineage>
</organism>
<name>T0M666_COLGC</name>
<sequence length="8" mass="996">MMMNKKDV</sequence>
<dbReference type="Proteomes" id="UP000015530">
    <property type="component" value="Unassembled WGS sequence"/>
</dbReference>
<evidence type="ECO:0000313" key="2">
    <source>
        <dbReference type="Proteomes" id="UP000015530"/>
    </source>
</evidence>
<gene>
    <name evidence="1" type="ORF">CGLO_03623</name>
</gene>
<reference evidence="2" key="1">
    <citation type="journal article" date="2013" name="Mol. Plant Microbe Interact.">
        <title>Global aspects of pacC regulation of pathogenicity genes in Colletotrichum gloeosporioides as revealed by transcriptome analysis.</title>
        <authorList>
            <person name="Alkan N."/>
            <person name="Meng X."/>
            <person name="Friedlander G."/>
            <person name="Reuveni E."/>
            <person name="Sukno S."/>
            <person name="Sherman A."/>
            <person name="Thon M."/>
            <person name="Fluhr R."/>
            <person name="Prusky D."/>
        </authorList>
    </citation>
    <scope>NUCLEOTIDE SEQUENCE [LARGE SCALE GENOMIC DNA]</scope>
    <source>
        <strain evidence="2">Cg-14</strain>
    </source>
</reference>
<protein>
    <submittedName>
        <fullName evidence="1">Uncharacterized protein</fullName>
    </submittedName>
</protein>
<dbReference type="EMBL" id="AMYD01000744">
    <property type="protein sequence ID" value="EQB56370.1"/>
    <property type="molecule type" value="Genomic_DNA"/>
</dbReference>
<dbReference type="HOGENOM" id="CLU_3439469_0_0_1"/>
<accession>T0M666</accession>